<reference evidence="23" key="1">
    <citation type="submission" date="2021-06" db="EMBL/GenBank/DDBJ databases">
        <authorList>
            <person name="Hodson N. C."/>
            <person name="Mongue J. A."/>
            <person name="Jaron S. K."/>
        </authorList>
    </citation>
    <scope>NUCLEOTIDE SEQUENCE</scope>
</reference>
<dbReference type="GO" id="GO:0004180">
    <property type="term" value="F:carboxypeptidase activity"/>
    <property type="evidence" value="ECO:0007669"/>
    <property type="project" value="UniProtKB-KW"/>
</dbReference>
<dbReference type="EMBL" id="CAJVCH010455417">
    <property type="protein sequence ID" value="CAG7819637.1"/>
    <property type="molecule type" value="Genomic_DNA"/>
</dbReference>
<comment type="caution">
    <text evidence="23">The sequence shown here is derived from an EMBL/GenBank/DDBJ whole genome shotgun (WGS) entry which is preliminary data.</text>
</comment>
<keyword evidence="9" id="KW-0645">Protease</keyword>
<evidence type="ECO:0000256" key="1">
    <source>
        <dbReference type="ARBA" id="ARBA00004240"/>
    </source>
</evidence>
<feature type="non-terminal residue" evidence="23">
    <location>
        <position position="1"/>
    </location>
</feature>
<evidence type="ECO:0000256" key="19">
    <source>
        <dbReference type="ARBA" id="ARBA00023228"/>
    </source>
</evidence>
<keyword evidence="18" id="KW-0325">Glycoprotein</keyword>
<evidence type="ECO:0000256" key="21">
    <source>
        <dbReference type="ARBA" id="ARBA00033328"/>
    </source>
</evidence>
<evidence type="ECO:0000256" key="7">
    <source>
        <dbReference type="ARBA" id="ARBA00022525"/>
    </source>
</evidence>
<feature type="domain" description="Peptidase M28" evidence="22">
    <location>
        <begin position="40"/>
        <end position="112"/>
    </location>
</feature>
<feature type="non-terminal residue" evidence="23">
    <location>
        <position position="120"/>
    </location>
</feature>
<dbReference type="InterPro" id="IPR039866">
    <property type="entry name" value="CPQ"/>
</dbReference>
<keyword evidence="12" id="KW-0378">Hydrolase</keyword>
<evidence type="ECO:0000256" key="3">
    <source>
        <dbReference type="ARBA" id="ARBA00004555"/>
    </source>
</evidence>
<evidence type="ECO:0000256" key="16">
    <source>
        <dbReference type="ARBA" id="ARBA00023049"/>
    </source>
</evidence>
<keyword evidence="16" id="KW-0482">Metalloprotease</keyword>
<name>A0A8J2KNH8_9HEXA</name>
<dbReference type="GO" id="GO:0005615">
    <property type="term" value="C:extracellular space"/>
    <property type="evidence" value="ECO:0007669"/>
    <property type="project" value="TreeGrafter"/>
</dbReference>
<sequence length="120" mass="12780">IRSRPDLEKAGACAGVNTGEKLRISFKMSIHKLPPTTSRNVFGELTGTEKPDELVGISGHIDSWDVGQGAVDDAGGTQISVEALYLLKRLGLTTRRTLQAILWTSEEAAAVGVGVADYVK</sequence>
<evidence type="ECO:0000256" key="2">
    <source>
        <dbReference type="ARBA" id="ARBA00004371"/>
    </source>
</evidence>
<dbReference type="GO" id="GO:0006508">
    <property type="term" value="P:proteolysis"/>
    <property type="evidence" value="ECO:0007669"/>
    <property type="project" value="UniProtKB-KW"/>
</dbReference>
<keyword evidence="11" id="KW-0732">Signal</keyword>
<evidence type="ECO:0000256" key="9">
    <source>
        <dbReference type="ARBA" id="ARBA00022670"/>
    </source>
</evidence>
<keyword evidence="10" id="KW-0479">Metal-binding</keyword>
<dbReference type="AlphaFoldDB" id="A0A8J2KNH8"/>
<dbReference type="GO" id="GO:0005783">
    <property type="term" value="C:endoplasmic reticulum"/>
    <property type="evidence" value="ECO:0007669"/>
    <property type="project" value="UniProtKB-SubCell"/>
</dbReference>
<evidence type="ECO:0000256" key="14">
    <source>
        <dbReference type="ARBA" id="ARBA00022833"/>
    </source>
</evidence>
<evidence type="ECO:0000256" key="4">
    <source>
        <dbReference type="ARBA" id="ARBA00004613"/>
    </source>
</evidence>
<evidence type="ECO:0000256" key="10">
    <source>
        <dbReference type="ARBA" id="ARBA00022723"/>
    </source>
</evidence>
<keyword evidence="15" id="KW-0333">Golgi apparatus</keyword>
<protein>
    <recommendedName>
        <fullName evidence="6">Carboxypeptidase Q</fullName>
    </recommendedName>
    <alternativeName>
        <fullName evidence="21">Plasma glutamate carboxypeptidase</fullName>
    </alternativeName>
</protein>
<keyword evidence="13" id="KW-0256">Endoplasmic reticulum</keyword>
<dbReference type="Proteomes" id="UP000708208">
    <property type="component" value="Unassembled WGS sequence"/>
</dbReference>
<gene>
    <name evidence="23" type="ORF">AFUS01_LOCUS30070</name>
</gene>
<keyword evidence="8" id="KW-0121">Carboxypeptidase</keyword>
<dbReference type="GO" id="GO:0005794">
    <property type="term" value="C:Golgi apparatus"/>
    <property type="evidence" value="ECO:0007669"/>
    <property type="project" value="UniProtKB-SubCell"/>
</dbReference>
<evidence type="ECO:0000256" key="5">
    <source>
        <dbReference type="ARBA" id="ARBA00010918"/>
    </source>
</evidence>
<dbReference type="PANTHER" id="PTHR12053:SF3">
    <property type="entry name" value="CARBOXYPEPTIDASE Q"/>
    <property type="match status" value="1"/>
</dbReference>
<dbReference type="GO" id="GO:0070573">
    <property type="term" value="F:metallodipeptidase activity"/>
    <property type="evidence" value="ECO:0007669"/>
    <property type="project" value="InterPro"/>
</dbReference>
<dbReference type="GO" id="GO:0046872">
    <property type="term" value="F:metal ion binding"/>
    <property type="evidence" value="ECO:0007669"/>
    <property type="project" value="UniProtKB-KW"/>
</dbReference>
<keyword evidence="7" id="KW-0964">Secreted</keyword>
<evidence type="ECO:0000256" key="17">
    <source>
        <dbReference type="ARBA" id="ARBA00023145"/>
    </source>
</evidence>
<comment type="subunit">
    <text evidence="20">Homodimer. The monomeric form is inactive while the homodimer is active.</text>
</comment>
<organism evidence="23 24">
    <name type="scientific">Allacma fusca</name>
    <dbReference type="NCBI Taxonomy" id="39272"/>
    <lineage>
        <taxon>Eukaryota</taxon>
        <taxon>Metazoa</taxon>
        <taxon>Ecdysozoa</taxon>
        <taxon>Arthropoda</taxon>
        <taxon>Hexapoda</taxon>
        <taxon>Collembola</taxon>
        <taxon>Symphypleona</taxon>
        <taxon>Sminthuridae</taxon>
        <taxon>Allacma</taxon>
    </lineage>
</organism>
<proteinExistence type="inferred from homology"/>
<dbReference type="OrthoDB" id="10013407at2759"/>
<comment type="similarity">
    <text evidence="5">Belongs to the peptidase M28 family.</text>
</comment>
<keyword evidence="19" id="KW-0458">Lysosome</keyword>
<evidence type="ECO:0000259" key="22">
    <source>
        <dbReference type="Pfam" id="PF04389"/>
    </source>
</evidence>
<evidence type="ECO:0000313" key="24">
    <source>
        <dbReference type="Proteomes" id="UP000708208"/>
    </source>
</evidence>
<evidence type="ECO:0000256" key="15">
    <source>
        <dbReference type="ARBA" id="ARBA00023034"/>
    </source>
</evidence>
<dbReference type="GO" id="GO:0005764">
    <property type="term" value="C:lysosome"/>
    <property type="evidence" value="ECO:0007669"/>
    <property type="project" value="UniProtKB-SubCell"/>
</dbReference>
<evidence type="ECO:0000256" key="18">
    <source>
        <dbReference type="ARBA" id="ARBA00023180"/>
    </source>
</evidence>
<evidence type="ECO:0000256" key="8">
    <source>
        <dbReference type="ARBA" id="ARBA00022645"/>
    </source>
</evidence>
<evidence type="ECO:0000256" key="11">
    <source>
        <dbReference type="ARBA" id="ARBA00022729"/>
    </source>
</evidence>
<evidence type="ECO:0000256" key="20">
    <source>
        <dbReference type="ARBA" id="ARBA00025833"/>
    </source>
</evidence>
<dbReference type="PANTHER" id="PTHR12053">
    <property type="entry name" value="PROTEASE FAMILY M28 PLASMA GLUTAMATE CARBOXYPEPTIDASE-RELATED"/>
    <property type="match status" value="1"/>
</dbReference>
<dbReference type="GO" id="GO:0043171">
    <property type="term" value="P:peptide catabolic process"/>
    <property type="evidence" value="ECO:0007669"/>
    <property type="project" value="TreeGrafter"/>
</dbReference>
<accession>A0A8J2KNH8</accession>
<dbReference type="Pfam" id="PF04389">
    <property type="entry name" value="Peptidase_M28"/>
    <property type="match status" value="1"/>
</dbReference>
<dbReference type="InterPro" id="IPR007484">
    <property type="entry name" value="Peptidase_M28"/>
</dbReference>
<evidence type="ECO:0000313" key="23">
    <source>
        <dbReference type="EMBL" id="CAG7819637.1"/>
    </source>
</evidence>
<keyword evidence="24" id="KW-1185">Reference proteome</keyword>
<evidence type="ECO:0000256" key="13">
    <source>
        <dbReference type="ARBA" id="ARBA00022824"/>
    </source>
</evidence>
<keyword evidence="14" id="KW-0862">Zinc</keyword>
<evidence type="ECO:0000256" key="6">
    <source>
        <dbReference type="ARBA" id="ARBA00014116"/>
    </source>
</evidence>
<keyword evidence="17" id="KW-0865">Zymogen</keyword>
<comment type="subcellular location">
    <subcellularLocation>
        <location evidence="1">Endoplasmic reticulum</location>
    </subcellularLocation>
    <subcellularLocation>
        <location evidence="3">Golgi apparatus</location>
    </subcellularLocation>
    <subcellularLocation>
        <location evidence="2">Lysosome</location>
    </subcellularLocation>
    <subcellularLocation>
        <location evidence="4">Secreted</location>
    </subcellularLocation>
</comment>
<evidence type="ECO:0000256" key="12">
    <source>
        <dbReference type="ARBA" id="ARBA00022801"/>
    </source>
</evidence>